<sequence>MFIIVHKSIITEGSLFYLFYVTYVLSHNKFVFYRLLYHPQMKISHFKVIVTRRSDYLTIEEAHKCCYEGRYKYLKKKQSPRTQKFRDLPQGARGRRLVMVFA</sequence>
<protein>
    <submittedName>
        <fullName evidence="2">Uncharacterized protein</fullName>
    </submittedName>
</protein>
<keyword evidence="1" id="KW-1133">Transmembrane helix</keyword>
<organism evidence="2 3">
    <name type="scientific">Suicoccus acidiformans</name>
    <dbReference type="NCBI Taxonomy" id="2036206"/>
    <lineage>
        <taxon>Bacteria</taxon>
        <taxon>Bacillati</taxon>
        <taxon>Bacillota</taxon>
        <taxon>Bacilli</taxon>
        <taxon>Lactobacillales</taxon>
        <taxon>Aerococcaceae</taxon>
        <taxon>Suicoccus</taxon>
    </lineage>
</organism>
<evidence type="ECO:0000313" key="3">
    <source>
        <dbReference type="Proteomes" id="UP000263232"/>
    </source>
</evidence>
<dbReference type="EMBL" id="CP023434">
    <property type="protein sequence ID" value="AXY24688.1"/>
    <property type="molecule type" value="Genomic_DNA"/>
</dbReference>
<dbReference type="Proteomes" id="UP000263232">
    <property type="component" value="Chromosome"/>
</dbReference>
<proteinExistence type="predicted"/>
<keyword evidence="1" id="KW-0472">Membrane</keyword>
<accession>A0A347WHY1</accession>
<dbReference type="KEGG" id="abae:CL176_00830"/>
<reference evidence="2 3" key="1">
    <citation type="submission" date="2017-09" db="EMBL/GenBank/DDBJ databases">
        <title>Complete genome sequence of Oxytococcus suis strain ZY16052.</title>
        <authorList>
            <person name="Li F."/>
        </authorList>
    </citation>
    <scope>NUCLEOTIDE SEQUENCE [LARGE SCALE GENOMIC DNA]</scope>
    <source>
        <strain evidence="2 3">ZY16052</strain>
    </source>
</reference>
<evidence type="ECO:0000256" key="1">
    <source>
        <dbReference type="SAM" id="Phobius"/>
    </source>
</evidence>
<gene>
    <name evidence="2" type="ORF">CL176_00830</name>
</gene>
<dbReference type="AlphaFoldDB" id="A0A347WHY1"/>
<evidence type="ECO:0000313" key="2">
    <source>
        <dbReference type="EMBL" id="AXY24688.1"/>
    </source>
</evidence>
<keyword evidence="1" id="KW-0812">Transmembrane</keyword>
<name>A0A347WHY1_9LACT</name>
<keyword evidence="3" id="KW-1185">Reference proteome</keyword>
<feature type="transmembrane region" description="Helical" evidence="1">
    <location>
        <begin position="15"/>
        <end position="37"/>
    </location>
</feature>